<evidence type="ECO:0000256" key="1">
    <source>
        <dbReference type="ARBA" id="ARBA00023015"/>
    </source>
</evidence>
<evidence type="ECO:0000256" key="2">
    <source>
        <dbReference type="ARBA" id="ARBA00023125"/>
    </source>
</evidence>
<proteinExistence type="predicted"/>
<dbReference type="CDD" id="cd12148">
    <property type="entry name" value="fungal_TF_MHR"/>
    <property type="match status" value="1"/>
</dbReference>
<name>A0A010RV09_9PEZI</name>
<dbReference type="GO" id="GO:0003677">
    <property type="term" value="F:DNA binding"/>
    <property type="evidence" value="ECO:0007669"/>
    <property type="project" value="UniProtKB-KW"/>
</dbReference>
<dbReference type="AlphaFoldDB" id="A0A010RV09"/>
<evidence type="ECO:0000256" key="3">
    <source>
        <dbReference type="ARBA" id="ARBA00023163"/>
    </source>
</evidence>
<keyword evidence="2" id="KW-0238">DNA-binding</keyword>
<dbReference type="KEGG" id="cfj:CFIO01_02622"/>
<comment type="caution">
    <text evidence="5">The sequence shown here is derived from an EMBL/GenBank/DDBJ whole genome shotgun (WGS) entry which is preliminary data.</text>
</comment>
<dbReference type="Proteomes" id="UP000020467">
    <property type="component" value="Unassembled WGS sequence"/>
</dbReference>
<protein>
    <submittedName>
        <fullName evidence="5">Uncharacterized protein</fullName>
    </submittedName>
</protein>
<keyword evidence="4" id="KW-0539">Nucleus</keyword>
<reference evidence="5 6" key="1">
    <citation type="submission" date="2014-02" db="EMBL/GenBank/DDBJ databases">
        <title>The genome sequence of Colletotrichum fioriniae PJ7.</title>
        <authorList>
            <person name="Baroncelli R."/>
            <person name="Thon M.R."/>
        </authorList>
    </citation>
    <scope>NUCLEOTIDE SEQUENCE [LARGE SCALE GENOMIC DNA]</scope>
    <source>
        <strain evidence="5 6">PJ7</strain>
    </source>
</reference>
<dbReference type="PANTHER" id="PTHR47424:SF3">
    <property type="entry name" value="REGULATORY PROTEIN GAL4"/>
    <property type="match status" value="1"/>
</dbReference>
<keyword evidence="3" id="KW-0804">Transcription</keyword>
<evidence type="ECO:0000256" key="4">
    <source>
        <dbReference type="ARBA" id="ARBA00023242"/>
    </source>
</evidence>
<gene>
    <name evidence="5" type="ORF">CFIO01_02622</name>
</gene>
<dbReference type="PANTHER" id="PTHR47424">
    <property type="entry name" value="REGULATORY PROTEIN GAL4"/>
    <property type="match status" value="1"/>
</dbReference>
<accession>A0A010RV09</accession>
<evidence type="ECO:0000313" key="5">
    <source>
        <dbReference type="EMBL" id="EXF81914.1"/>
    </source>
</evidence>
<keyword evidence="1" id="KW-0805">Transcription regulation</keyword>
<dbReference type="HOGENOM" id="CLU_1320798_0_0_1"/>
<evidence type="ECO:0000313" key="6">
    <source>
        <dbReference type="Proteomes" id="UP000020467"/>
    </source>
</evidence>
<dbReference type="InterPro" id="IPR051127">
    <property type="entry name" value="Fungal_SecMet_Regulators"/>
</dbReference>
<sequence length="208" mass="24096">MPPMYAFASARLTRLLSRTLQCNSERRRENGNDIDQLIQDLYGWWESLPQHLTIPAAAIPPSLLRATLYLRLRYHCIIVLLTQSYLFNATFSGSEANHRMNICEESNNKTIAILVEMHEKDVLTNHFWFDSYHAVTCGLVLLIRIIKNPASIDLRDKVCFDKVLEDIEHHQPETTTFDNIIIPFETGLPNLDLWEQLGFSESNFDFNL</sequence>
<dbReference type="OrthoDB" id="3364175at2759"/>
<organism evidence="5 6">
    <name type="scientific">Colletotrichum fioriniae PJ7</name>
    <dbReference type="NCBI Taxonomy" id="1445577"/>
    <lineage>
        <taxon>Eukaryota</taxon>
        <taxon>Fungi</taxon>
        <taxon>Dikarya</taxon>
        <taxon>Ascomycota</taxon>
        <taxon>Pezizomycotina</taxon>
        <taxon>Sordariomycetes</taxon>
        <taxon>Hypocreomycetidae</taxon>
        <taxon>Glomerellales</taxon>
        <taxon>Glomerellaceae</taxon>
        <taxon>Colletotrichum</taxon>
        <taxon>Colletotrichum acutatum species complex</taxon>
    </lineage>
</organism>
<keyword evidence="6" id="KW-1185">Reference proteome</keyword>
<dbReference type="STRING" id="1445577.A0A010RV09"/>
<dbReference type="EMBL" id="JARH01000344">
    <property type="protein sequence ID" value="EXF81914.1"/>
    <property type="molecule type" value="Genomic_DNA"/>
</dbReference>